<evidence type="ECO:0000313" key="2">
    <source>
        <dbReference type="EMBL" id="GIJ32530.1"/>
    </source>
</evidence>
<accession>A0A9W5UPY6</accession>
<sequence>MMAPAYPGFEVEVGALNADPTPNAEHYTSDTVTERREHPGYAHLPPAQQGWERIADEVLDWTVRQAA</sequence>
<organism evidence="2 3">
    <name type="scientific">Micromonospora sediminimaris</name>
    <dbReference type="NCBI Taxonomy" id="547162"/>
    <lineage>
        <taxon>Bacteria</taxon>
        <taxon>Bacillati</taxon>
        <taxon>Actinomycetota</taxon>
        <taxon>Actinomycetes</taxon>
        <taxon>Micromonosporales</taxon>
        <taxon>Micromonosporaceae</taxon>
        <taxon>Micromonospora</taxon>
    </lineage>
</organism>
<evidence type="ECO:0000313" key="3">
    <source>
        <dbReference type="Proteomes" id="UP000607311"/>
    </source>
</evidence>
<evidence type="ECO:0000256" key="1">
    <source>
        <dbReference type="SAM" id="MobiDB-lite"/>
    </source>
</evidence>
<dbReference type="RefSeq" id="WP_232511323.1">
    <property type="nucleotide sequence ID" value="NZ_BOPD01000010.1"/>
</dbReference>
<dbReference type="EMBL" id="BOPD01000010">
    <property type="protein sequence ID" value="GIJ32530.1"/>
    <property type="molecule type" value="Genomic_DNA"/>
</dbReference>
<name>A0A9W5UPY6_9ACTN</name>
<reference evidence="2" key="1">
    <citation type="submission" date="2021-01" db="EMBL/GenBank/DDBJ databases">
        <title>Whole genome shotgun sequence of Verrucosispora sediminis NBRC 107745.</title>
        <authorList>
            <person name="Komaki H."/>
            <person name="Tamura T."/>
        </authorList>
    </citation>
    <scope>NUCLEOTIDE SEQUENCE</scope>
    <source>
        <strain evidence="2">NBRC 107745</strain>
    </source>
</reference>
<comment type="caution">
    <text evidence="2">The sequence shown here is derived from an EMBL/GenBank/DDBJ whole genome shotgun (WGS) entry which is preliminary data.</text>
</comment>
<dbReference type="AlphaFoldDB" id="A0A9W5UPY6"/>
<proteinExistence type="predicted"/>
<keyword evidence="3" id="KW-1185">Reference proteome</keyword>
<dbReference type="Proteomes" id="UP000607311">
    <property type="component" value="Unassembled WGS sequence"/>
</dbReference>
<protein>
    <submittedName>
        <fullName evidence="2">Uncharacterized protein</fullName>
    </submittedName>
</protein>
<gene>
    <name evidence="2" type="ORF">Vse01_16780</name>
</gene>
<feature type="region of interest" description="Disordered" evidence="1">
    <location>
        <begin position="14"/>
        <end position="36"/>
    </location>
</feature>